<dbReference type="Proteomes" id="UP000004810">
    <property type="component" value="Unassembled WGS sequence"/>
</dbReference>
<dbReference type="EMBL" id="ADBV01011459">
    <property type="protein sequence ID" value="EJW74877.1"/>
    <property type="molecule type" value="Genomic_DNA"/>
</dbReference>
<reference evidence="3" key="1">
    <citation type="submission" date="2012-08" db="EMBL/GenBank/DDBJ databases">
        <title>The Genome Sequence of Wuchereria bancrofti.</title>
        <authorList>
            <person name="Nutman T.B."/>
            <person name="Fink D.L."/>
            <person name="Russ C."/>
            <person name="Young S."/>
            <person name="Zeng Q."/>
            <person name="Koehrsen M."/>
            <person name="Alvarado L."/>
            <person name="Berlin A."/>
            <person name="Chapman S.B."/>
            <person name="Chen Z."/>
            <person name="Freedman E."/>
            <person name="Gellesch M."/>
            <person name="Goldberg J."/>
            <person name="Griggs A."/>
            <person name="Gujja S."/>
            <person name="Heilman E.R."/>
            <person name="Heiman D."/>
            <person name="Hepburn T."/>
            <person name="Howarth C."/>
            <person name="Jen D."/>
            <person name="Larson L."/>
            <person name="Lewis B."/>
            <person name="Mehta T."/>
            <person name="Park D."/>
            <person name="Pearson M."/>
            <person name="Roberts A."/>
            <person name="Saif S."/>
            <person name="Shea T."/>
            <person name="Shenoy N."/>
            <person name="Sisk P."/>
            <person name="Stolte C."/>
            <person name="Sykes S."/>
            <person name="Walk T."/>
            <person name="White J."/>
            <person name="Yandava C."/>
            <person name="Haas B."/>
            <person name="Henn M.R."/>
            <person name="Nusbaum C."/>
            <person name="Birren B."/>
        </authorList>
    </citation>
    <scope>NUCLEOTIDE SEQUENCE [LARGE SCALE GENOMIC DNA]</scope>
    <source>
        <strain evidence="3">NA</strain>
    </source>
</reference>
<gene>
    <name evidence="2" type="ORF">WUBG_14213</name>
</gene>
<feature type="non-terminal residue" evidence="2">
    <location>
        <position position="57"/>
    </location>
</feature>
<accession>J9ECV9</accession>
<proteinExistence type="predicted"/>
<evidence type="ECO:0000313" key="3">
    <source>
        <dbReference type="Proteomes" id="UP000004810"/>
    </source>
</evidence>
<feature type="transmembrane region" description="Helical" evidence="1">
    <location>
        <begin position="20"/>
        <end position="46"/>
    </location>
</feature>
<comment type="caution">
    <text evidence="2">The sequence shown here is derived from an EMBL/GenBank/DDBJ whole genome shotgun (WGS) entry which is preliminary data.</text>
</comment>
<keyword evidence="1" id="KW-0472">Membrane</keyword>
<evidence type="ECO:0000313" key="2">
    <source>
        <dbReference type="EMBL" id="EJW74877.1"/>
    </source>
</evidence>
<evidence type="ECO:0000256" key="1">
    <source>
        <dbReference type="SAM" id="Phobius"/>
    </source>
</evidence>
<keyword evidence="1" id="KW-0812">Transmembrane</keyword>
<protein>
    <submittedName>
        <fullName evidence="2">Uncharacterized protein</fullName>
    </submittedName>
</protein>
<name>J9ECV9_WUCBA</name>
<dbReference type="AlphaFoldDB" id="J9ECV9"/>
<sequence length="57" mass="6532">MSMNASIQRLIILRTRTIAFVQLATHLIGFVLMIVCIECTLCVRIVRRGRKNGQMLE</sequence>
<organism evidence="2 3">
    <name type="scientific">Wuchereria bancrofti</name>
    <dbReference type="NCBI Taxonomy" id="6293"/>
    <lineage>
        <taxon>Eukaryota</taxon>
        <taxon>Metazoa</taxon>
        <taxon>Ecdysozoa</taxon>
        <taxon>Nematoda</taxon>
        <taxon>Chromadorea</taxon>
        <taxon>Rhabditida</taxon>
        <taxon>Spirurina</taxon>
        <taxon>Spiruromorpha</taxon>
        <taxon>Filarioidea</taxon>
        <taxon>Onchocercidae</taxon>
        <taxon>Wuchereria</taxon>
    </lineage>
</organism>
<keyword evidence="1" id="KW-1133">Transmembrane helix</keyword>